<dbReference type="OrthoDB" id="9796457at2"/>
<keyword evidence="5" id="KW-0418">Kinase</keyword>
<dbReference type="Gene3D" id="3.40.50.2300">
    <property type="match status" value="1"/>
</dbReference>
<dbReference type="PANTHER" id="PTHR43304:SF1">
    <property type="entry name" value="PAC DOMAIN-CONTAINING PROTEIN"/>
    <property type="match status" value="1"/>
</dbReference>
<dbReference type="KEGG" id="asx:CDL62_03410"/>
<dbReference type="InterPro" id="IPR052162">
    <property type="entry name" value="Sensor_kinase/Photoreceptor"/>
</dbReference>
<dbReference type="Gene3D" id="3.30.450.40">
    <property type="match status" value="1"/>
</dbReference>
<dbReference type="Gene3D" id="3.30.565.10">
    <property type="entry name" value="Histidine kinase-like ATPase, C-terminal domain"/>
    <property type="match status" value="1"/>
</dbReference>
<dbReference type="PANTHER" id="PTHR43304">
    <property type="entry name" value="PHYTOCHROME-LIKE PROTEIN CPH1"/>
    <property type="match status" value="1"/>
</dbReference>
<feature type="domain" description="PAS" evidence="9">
    <location>
        <begin position="971"/>
        <end position="1016"/>
    </location>
</feature>
<accession>A0A1T5GNA5</accession>
<dbReference type="InterPro" id="IPR003661">
    <property type="entry name" value="HisK_dim/P_dom"/>
</dbReference>
<evidence type="ECO:0000259" key="10">
    <source>
        <dbReference type="PROSITE" id="PS50113"/>
    </source>
</evidence>
<dbReference type="InterPro" id="IPR003594">
    <property type="entry name" value="HATPase_dom"/>
</dbReference>
<dbReference type="CDD" id="cd00130">
    <property type="entry name" value="PAS"/>
    <property type="match status" value="6"/>
</dbReference>
<evidence type="ECO:0000256" key="3">
    <source>
        <dbReference type="ARBA" id="ARBA00022553"/>
    </source>
</evidence>
<dbReference type="FunFam" id="3.30.450.20:FF:000099">
    <property type="entry name" value="Sensory box sensor histidine kinase"/>
    <property type="match status" value="1"/>
</dbReference>
<dbReference type="Pfam" id="PF00512">
    <property type="entry name" value="HisKA"/>
    <property type="match status" value="1"/>
</dbReference>
<dbReference type="NCBIfam" id="TIGR00229">
    <property type="entry name" value="sensory_box"/>
    <property type="match status" value="6"/>
</dbReference>
<dbReference type="SMART" id="SM00387">
    <property type="entry name" value="HATPase_c"/>
    <property type="match status" value="1"/>
</dbReference>
<evidence type="ECO:0000256" key="1">
    <source>
        <dbReference type="ARBA" id="ARBA00000085"/>
    </source>
</evidence>
<evidence type="ECO:0000259" key="9">
    <source>
        <dbReference type="PROSITE" id="PS50112"/>
    </source>
</evidence>
<keyword evidence="4" id="KW-0808">Transferase</keyword>
<dbReference type="SMART" id="SM00091">
    <property type="entry name" value="PAS"/>
    <property type="match status" value="5"/>
</dbReference>
<dbReference type="EMBL" id="FUYV01000010">
    <property type="protein sequence ID" value="SKC09838.1"/>
    <property type="molecule type" value="Genomic_DNA"/>
</dbReference>
<dbReference type="InterPro" id="IPR000700">
    <property type="entry name" value="PAS-assoc_C"/>
</dbReference>
<feature type="domain" description="PAS" evidence="9">
    <location>
        <begin position="687"/>
        <end position="745"/>
    </location>
</feature>
<dbReference type="PROSITE" id="PS50113">
    <property type="entry name" value="PAC"/>
    <property type="match status" value="4"/>
</dbReference>
<dbReference type="EC" id="2.7.13.3" evidence="2"/>
<dbReference type="SUPFAM" id="SSF55781">
    <property type="entry name" value="GAF domain-like"/>
    <property type="match status" value="1"/>
</dbReference>
<dbReference type="Pfam" id="PF13426">
    <property type="entry name" value="PAS_9"/>
    <property type="match status" value="3"/>
</dbReference>
<dbReference type="InterPro" id="IPR036097">
    <property type="entry name" value="HisK_dim/P_sf"/>
</dbReference>
<evidence type="ECO:0000256" key="5">
    <source>
        <dbReference type="ARBA" id="ARBA00022777"/>
    </source>
</evidence>
<dbReference type="RefSeq" id="WP_079557634.1">
    <property type="nucleotide sequence ID" value="NZ_CP021904.1"/>
</dbReference>
<dbReference type="Pfam" id="PF02518">
    <property type="entry name" value="HATPase_c"/>
    <property type="match status" value="1"/>
</dbReference>
<name>A0A1T5GNA5_9BACT</name>
<comment type="catalytic activity">
    <reaction evidence="1">
        <text>ATP + protein L-histidine = ADP + protein N-phospho-L-histidine.</text>
        <dbReference type="EC" id="2.7.13.3"/>
    </reaction>
</comment>
<dbReference type="InterPro" id="IPR036890">
    <property type="entry name" value="HATPase_C_sf"/>
</dbReference>
<gene>
    <name evidence="11" type="ORF">SAMN03080601_01888</name>
</gene>
<dbReference type="STRING" id="889453.SAMN03080601_01888"/>
<dbReference type="InterPro" id="IPR001610">
    <property type="entry name" value="PAC"/>
</dbReference>
<dbReference type="GO" id="GO:0000155">
    <property type="term" value="F:phosphorelay sensor kinase activity"/>
    <property type="evidence" value="ECO:0007669"/>
    <property type="project" value="InterPro"/>
</dbReference>
<dbReference type="CDD" id="cd00082">
    <property type="entry name" value="HisKA"/>
    <property type="match status" value="1"/>
</dbReference>
<dbReference type="SUPFAM" id="SSF52172">
    <property type="entry name" value="CheY-like"/>
    <property type="match status" value="1"/>
</dbReference>
<dbReference type="InterPro" id="IPR029016">
    <property type="entry name" value="GAF-like_dom_sf"/>
</dbReference>
<reference evidence="11 12" key="1">
    <citation type="submission" date="2017-02" db="EMBL/GenBank/DDBJ databases">
        <authorList>
            <person name="Peterson S.W."/>
        </authorList>
    </citation>
    <scope>NUCLEOTIDE SEQUENCE [LARGE SCALE GENOMIC DNA]</scope>
    <source>
        <strain evidence="11 12">DSM 24412</strain>
    </source>
</reference>
<organism evidence="11 12">
    <name type="scientific">Alkalitalea saponilacus</name>
    <dbReference type="NCBI Taxonomy" id="889453"/>
    <lineage>
        <taxon>Bacteria</taxon>
        <taxon>Pseudomonadati</taxon>
        <taxon>Bacteroidota</taxon>
        <taxon>Bacteroidia</taxon>
        <taxon>Marinilabiliales</taxon>
        <taxon>Marinilabiliaceae</taxon>
        <taxon>Alkalitalea</taxon>
    </lineage>
</organism>
<evidence type="ECO:0000256" key="2">
    <source>
        <dbReference type="ARBA" id="ARBA00012438"/>
    </source>
</evidence>
<dbReference type="Pfam" id="PF00072">
    <property type="entry name" value="Response_reg"/>
    <property type="match status" value="1"/>
</dbReference>
<evidence type="ECO:0000313" key="12">
    <source>
        <dbReference type="Proteomes" id="UP000191055"/>
    </source>
</evidence>
<feature type="domain" description="Histidine kinase" evidence="7">
    <location>
        <begin position="1114"/>
        <end position="1332"/>
    </location>
</feature>
<dbReference type="CDD" id="cd17546">
    <property type="entry name" value="REC_hyHK_CKI1_RcsC-like"/>
    <property type="match status" value="1"/>
</dbReference>
<dbReference type="Pfam" id="PF08447">
    <property type="entry name" value="PAS_3"/>
    <property type="match status" value="2"/>
</dbReference>
<dbReference type="InterPro" id="IPR005467">
    <property type="entry name" value="His_kinase_dom"/>
</dbReference>
<dbReference type="PROSITE" id="PS50109">
    <property type="entry name" value="HIS_KIN"/>
    <property type="match status" value="1"/>
</dbReference>
<feature type="domain" description="PAC" evidence="10">
    <location>
        <begin position="1042"/>
        <end position="1096"/>
    </location>
</feature>
<feature type="domain" description="Response regulatory" evidence="8">
    <location>
        <begin position="1353"/>
        <end position="1471"/>
    </location>
</feature>
<dbReference type="PRINTS" id="PR00344">
    <property type="entry name" value="BCTRLSENSOR"/>
</dbReference>
<dbReference type="SUPFAM" id="SSF55785">
    <property type="entry name" value="PYP-like sensor domain (PAS domain)"/>
    <property type="match status" value="6"/>
</dbReference>
<dbReference type="SMART" id="SM00086">
    <property type="entry name" value="PAC"/>
    <property type="match status" value="6"/>
</dbReference>
<dbReference type="InterPro" id="IPR013655">
    <property type="entry name" value="PAS_fold_3"/>
</dbReference>
<dbReference type="Pfam" id="PF08448">
    <property type="entry name" value="PAS_4"/>
    <property type="match status" value="1"/>
</dbReference>
<keyword evidence="12" id="KW-1185">Reference proteome</keyword>
<dbReference type="SMART" id="SM00065">
    <property type="entry name" value="GAF"/>
    <property type="match status" value="1"/>
</dbReference>
<dbReference type="InterPro" id="IPR003018">
    <property type="entry name" value="GAF"/>
</dbReference>
<dbReference type="Gene3D" id="1.10.287.130">
    <property type="match status" value="1"/>
</dbReference>
<dbReference type="Pfam" id="PF10114">
    <property type="entry name" value="PocR"/>
    <property type="match status" value="1"/>
</dbReference>
<evidence type="ECO:0000313" key="11">
    <source>
        <dbReference type="EMBL" id="SKC09838.1"/>
    </source>
</evidence>
<dbReference type="InterPro" id="IPR018771">
    <property type="entry name" value="PocR_dom"/>
</dbReference>
<feature type="domain" description="PAC" evidence="10">
    <location>
        <begin position="256"/>
        <end position="308"/>
    </location>
</feature>
<feature type="domain" description="PAC" evidence="10">
    <location>
        <begin position="388"/>
        <end position="440"/>
    </location>
</feature>
<feature type="modified residue" description="4-aspartylphosphate" evidence="6">
    <location>
        <position position="1406"/>
    </location>
</feature>
<protein>
    <recommendedName>
        <fullName evidence="2">histidine kinase</fullName>
        <ecNumber evidence="2">2.7.13.3</ecNumber>
    </recommendedName>
</protein>
<dbReference type="SUPFAM" id="SSF47384">
    <property type="entry name" value="Homodimeric domain of signal transducing histidine kinase"/>
    <property type="match status" value="1"/>
</dbReference>
<feature type="domain" description="PAC" evidence="10">
    <location>
        <begin position="515"/>
        <end position="567"/>
    </location>
</feature>
<proteinExistence type="predicted"/>
<dbReference type="Gene3D" id="3.30.450.20">
    <property type="entry name" value="PAS domain"/>
    <property type="match status" value="6"/>
</dbReference>
<dbReference type="SUPFAM" id="SSF55874">
    <property type="entry name" value="ATPase domain of HSP90 chaperone/DNA topoisomerase II/histidine kinase"/>
    <property type="match status" value="1"/>
</dbReference>
<evidence type="ECO:0000256" key="4">
    <source>
        <dbReference type="ARBA" id="ARBA00022679"/>
    </source>
</evidence>
<dbReference type="PROSITE" id="PS50110">
    <property type="entry name" value="RESPONSE_REGULATORY"/>
    <property type="match status" value="1"/>
</dbReference>
<dbReference type="Proteomes" id="UP000191055">
    <property type="component" value="Unassembled WGS sequence"/>
</dbReference>
<feature type="domain" description="PAS" evidence="9">
    <location>
        <begin position="567"/>
        <end position="637"/>
    </location>
</feature>
<evidence type="ECO:0000259" key="7">
    <source>
        <dbReference type="PROSITE" id="PS50109"/>
    </source>
</evidence>
<dbReference type="InterPro" id="IPR001789">
    <property type="entry name" value="Sig_transdc_resp-reg_receiver"/>
</dbReference>
<dbReference type="SMART" id="SM00388">
    <property type="entry name" value="HisKA"/>
    <property type="match status" value="1"/>
</dbReference>
<keyword evidence="3 6" id="KW-0597">Phosphoprotein</keyword>
<dbReference type="SMART" id="SM00448">
    <property type="entry name" value="REC"/>
    <property type="match status" value="1"/>
</dbReference>
<sequence length="1475" mass="169360">MKTKILDLIDFEKLNTLLEGFNKTTGFVTAVLDLEGNILSKSGWREICTEFHRIHPETSKKCTLSDTELANKLSDGKKFHSYKCLNGLVDLAVPIVINGEHIANLFTGQFFFEEPNRAFFKKQAQNHEFDEIKYLEALDKVPIVSKEKVQVVTDFLTNMTLMISEMAFQKLEQTKLYNEIKERENQYKNLANSGIALIWKSGTDKLCNYFNDPWLKFTGRTMEQEVGNGWTEGIHPDDYKRCIETYVTAFDKQEPFEMEYRLRHASGEYRMILDMGTPNFDNKGKFTGYIGHCFDITIRKRAEESLLISNKQLEHSHYLMDYVIKHNRSAIAVHDRDLKYIYVSQRYIEDFKVKESDLIGKHHYDVFPDLPQRWREIHKKALAGEVSSAEKDPFYREDGSVVWTRWECRPWYESDGGIGGIIIYTEVITERIKADEELKSNYDLLQIAGETARFGGWSVDLEKNICIWSNAVADIHEMPHGYAPNLEEGINFYAPEWHDKITNVFSKCAQDGIPYDEQMEIITKKGNRLWVRTIGRAAKNEKGKIIKVHGSFQDISENKKAEEELRQSEERFKALHNASFGGIAIHDKGLILECNQGLSEITGYALDELIGMDGLLLIAPGSRDMVMEKILQGYEKPYEAVGLRKNGELYSIRLEARNIPYKGKKVRTVEFRDITESKKAEEALRLSENRFRSLLQNIPSISVQGYQMDGTLIYWNEASENLYGYTHEEAIGKNILDLIIPHEMQDKVAAEIRNMSKTRKAIPPSELSLLRKDGLQVPVFSSHTILNSEGDNPELFCVDLDLTKIKKAESLNKLQYNIARATITTKNLKELFDSVKNELNNIIDAKNIFIAFYNEETGVLSANIDKNEKEEVPEWTAKKSLTRYLIAQNQTVLLRKMEILRLHEEGVIEISGTAAEAWLGVPLKVEEEILGAVVIQNYENPEIYDQSSIEVMELVAHELSMFIDRQRSEEKSYKLSRAVEQSSVSIVITNKEGTIEYVNPFFTELTGYHFDEVRGKHPNILKSGHHSSAFYMELWDTILSGKDWEGEMLNKKKNGCLYWVNAIISPILNSEGEITNFVSIMEDITERKKMLEELVSAKEKAEQSDRLKTEFLNNMSHEIRTPMNGIIGFSDMLDEPNLPEERRRYYSKIIQNSSHQLLRIIDDILEIATLETKQEKTHKTEFNLNDFLMELFSIFNLKSKERNIPLYLKKALHDDQSYIISDKTKLNKIISNLLENALKFTSNGFIEFGYCVENELFKIFVKDTGIGIAPKNHQMVFERFSQEDEEVSNKHGGLGLGLSISKENAQLLGGNITLESEKSKGSTFIVSIPYIPGRKNEITNNSYEHSKAIKKQTILVAEDEEVNYLFIQALFEAETDGNYNLIHAKNGQEVLDICLKNKNIDIVLMDIKMPVMNGLKATEKIKSKLPKLPIIAQTAYSTEYDKKLALEHGCDDFISKPIEKAKLLELISKYMHIKK</sequence>
<dbReference type="InterPro" id="IPR011006">
    <property type="entry name" value="CheY-like_superfamily"/>
</dbReference>
<dbReference type="PROSITE" id="PS50112">
    <property type="entry name" value="PAS"/>
    <property type="match status" value="3"/>
</dbReference>
<evidence type="ECO:0000259" key="8">
    <source>
        <dbReference type="PROSITE" id="PS50110"/>
    </source>
</evidence>
<dbReference type="InterPro" id="IPR004358">
    <property type="entry name" value="Sig_transdc_His_kin-like_C"/>
</dbReference>
<dbReference type="InterPro" id="IPR035965">
    <property type="entry name" value="PAS-like_dom_sf"/>
</dbReference>
<dbReference type="InterPro" id="IPR013656">
    <property type="entry name" value="PAS_4"/>
</dbReference>
<dbReference type="Pfam" id="PF13185">
    <property type="entry name" value="GAF_2"/>
    <property type="match status" value="1"/>
</dbReference>
<dbReference type="InterPro" id="IPR000014">
    <property type="entry name" value="PAS"/>
</dbReference>
<evidence type="ECO:0000256" key="6">
    <source>
        <dbReference type="PROSITE-ProRule" id="PRU00169"/>
    </source>
</evidence>